<gene>
    <name evidence="1" type="ORF">HMPREF0381_1104</name>
</gene>
<proteinExistence type="predicted"/>
<dbReference type="AlphaFoldDB" id="E6LMB9"/>
<reference evidence="1 2" key="1">
    <citation type="submission" date="2010-12" db="EMBL/GenBank/DDBJ databases">
        <authorList>
            <person name="Muzny D."/>
            <person name="Qin X."/>
            <person name="Deng J."/>
            <person name="Jiang H."/>
            <person name="Liu Y."/>
            <person name="Qu J."/>
            <person name="Song X.-Z."/>
            <person name="Zhang L."/>
            <person name="Thornton R."/>
            <person name="Coyle M."/>
            <person name="Francisco L."/>
            <person name="Jackson L."/>
            <person name="Javaid M."/>
            <person name="Korchina V."/>
            <person name="Kovar C."/>
            <person name="Mata R."/>
            <person name="Mathew T."/>
            <person name="Ngo R."/>
            <person name="Nguyen L."/>
            <person name="Nguyen N."/>
            <person name="Okwuonu G."/>
            <person name="Ongeri F."/>
            <person name="Pham C."/>
            <person name="Simmons D."/>
            <person name="Wilczek-Boney K."/>
            <person name="Hale W."/>
            <person name="Jakkamsetti A."/>
            <person name="Pham P."/>
            <person name="Ruth R."/>
            <person name="San Lucas F."/>
            <person name="Warren J."/>
            <person name="Zhang J."/>
            <person name="Zhao Z."/>
            <person name="Zhou C."/>
            <person name="Zhu D."/>
            <person name="Lee S."/>
            <person name="Bess C."/>
            <person name="Blankenburg K."/>
            <person name="Forbes L."/>
            <person name="Fu Q."/>
            <person name="Gubbala S."/>
            <person name="Hirani K."/>
            <person name="Jayaseelan J.C."/>
            <person name="Lara F."/>
            <person name="Munidasa M."/>
            <person name="Palculict T."/>
            <person name="Patil S."/>
            <person name="Pu L.-L."/>
            <person name="Saada N."/>
            <person name="Tang L."/>
            <person name="Weissenberger G."/>
            <person name="Zhu Y."/>
            <person name="Hemphill L."/>
            <person name="Shang Y."/>
            <person name="Youmans B."/>
            <person name="Ayvaz T."/>
            <person name="Ross M."/>
            <person name="Santibanez J."/>
            <person name="Aqrawi P."/>
            <person name="Gross S."/>
            <person name="Joshi V."/>
            <person name="Fowler G."/>
            <person name="Nazareth L."/>
            <person name="Reid J."/>
            <person name="Worley K."/>
            <person name="Petrosino J."/>
            <person name="Highlander S."/>
            <person name="Gibbs R."/>
        </authorList>
    </citation>
    <scope>NUCLEOTIDE SEQUENCE [LARGE SCALE GENOMIC DNA]</scope>
    <source>
        <strain evidence="1 2">DSM 3986</strain>
    </source>
</reference>
<sequence length="85" mass="10029">MQGKREECDENKESGEDKEKLISEIPHILLEESDGAEYNSEYRCLYYINNVHLKLKEDGKEFEPLIKAFDKYNVDELFEGIMYSS</sequence>
<accession>E6LMB9</accession>
<evidence type="ECO:0000313" key="1">
    <source>
        <dbReference type="EMBL" id="EFU77014.1"/>
    </source>
</evidence>
<dbReference type="Proteomes" id="UP000003434">
    <property type="component" value="Unassembled WGS sequence"/>
</dbReference>
<evidence type="ECO:0000313" key="2">
    <source>
        <dbReference type="Proteomes" id="UP000003434"/>
    </source>
</evidence>
<dbReference type="HOGENOM" id="CLU_2508616_0_0_9"/>
<dbReference type="eggNOG" id="ENOG5030FDC">
    <property type="taxonomic scope" value="Bacteria"/>
</dbReference>
<dbReference type="RefSeq" id="WP_008750871.1">
    <property type="nucleotide sequence ID" value="NZ_GL622296.1"/>
</dbReference>
<comment type="caution">
    <text evidence="1">The sequence shown here is derived from an EMBL/GenBank/DDBJ whole genome shotgun (WGS) entry which is preliminary data.</text>
</comment>
<name>E6LMB9_9FIRM</name>
<organism evidence="1 2">
    <name type="scientific">Lachnoanaerobaculum saburreum DSM 3986</name>
    <dbReference type="NCBI Taxonomy" id="887325"/>
    <lineage>
        <taxon>Bacteria</taxon>
        <taxon>Bacillati</taxon>
        <taxon>Bacillota</taxon>
        <taxon>Clostridia</taxon>
        <taxon>Lachnospirales</taxon>
        <taxon>Lachnospiraceae</taxon>
        <taxon>Lachnoanaerobaculum</taxon>
    </lineage>
</organism>
<dbReference type="EMBL" id="AEPW01000046">
    <property type="protein sequence ID" value="EFU77014.1"/>
    <property type="molecule type" value="Genomic_DNA"/>
</dbReference>
<protein>
    <submittedName>
        <fullName evidence="1">Uncharacterized protein</fullName>
    </submittedName>
</protein>